<dbReference type="OrthoDB" id="4398476at2759"/>
<accession>A0A8H4PIN2</accession>
<dbReference type="Proteomes" id="UP000554235">
    <property type="component" value="Unassembled WGS sequence"/>
</dbReference>
<name>A0A8H4PIN2_9HYPO</name>
<organism evidence="1 2">
    <name type="scientific">Fusarium albosuccineum</name>
    <dbReference type="NCBI Taxonomy" id="1237068"/>
    <lineage>
        <taxon>Eukaryota</taxon>
        <taxon>Fungi</taxon>
        <taxon>Dikarya</taxon>
        <taxon>Ascomycota</taxon>
        <taxon>Pezizomycotina</taxon>
        <taxon>Sordariomycetes</taxon>
        <taxon>Hypocreomycetidae</taxon>
        <taxon>Hypocreales</taxon>
        <taxon>Nectriaceae</taxon>
        <taxon>Fusarium</taxon>
        <taxon>Fusarium decemcellulare species complex</taxon>
    </lineage>
</organism>
<dbReference type="AlphaFoldDB" id="A0A8H4PIN2"/>
<sequence>MNTTGTYQVLQQLRSLFQMHFLVLTILYATEDDIRESNGILNSIAEWTKEKAEMIDFAYNTAGGWEGWAQVELAAHLFRDHGAHYGLNQQNMVRREEKIYASSDKKADIALYRNGKPTDGAYIFELKCESSGNSAKFQAGLEDDMDKVKTDLKPDFKNAVIWVIGLDISKKDNVDTGLGAKGFKKYQPTGSFGEVRIWWWKK</sequence>
<comment type="caution">
    <text evidence="1">The sequence shown here is derived from an EMBL/GenBank/DDBJ whole genome shotgun (WGS) entry which is preliminary data.</text>
</comment>
<protein>
    <submittedName>
        <fullName evidence="1">Uncharacterized protein</fullName>
    </submittedName>
</protein>
<evidence type="ECO:0000313" key="1">
    <source>
        <dbReference type="EMBL" id="KAF4471941.1"/>
    </source>
</evidence>
<reference evidence="1 2" key="1">
    <citation type="submission" date="2020-01" db="EMBL/GenBank/DDBJ databases">
        <title>Identification and distribution of gene clusters putatively required for synthesis of sphingolipid metabolism inhibitors in phylogenetically diverse species of the filamentous fungus Fusarium.</title>
        <authorList>
            <person name="Kim H.-S."/>
            <person name="Busman M."/>
            <person name="Brown D.W."/>
            <person name="Divon H."/>
            <person name="Uhlig S."/>
            <person name="Proctor R.H."/>
        </authorList>
    </citation>
    <scope>NUCLEOTIDE SEQUENCE [LARGE SCALE GENOMIC DNA]</scope>
    <source>
        <strain evidence="1 2">NRRL 20459</strain>
    </source>
</reference>
<proteinExistence type="predicted"/>
<evidence type="ECO:0000313" key="2">
    <source>
        <dbReference type="Proteomes" id="UP000554235"/>
    </source>
</evidence>
<gene>
    <name evidence="1" type="ORF">FALBO_1143</name>
</gene>
<dbReference type="EMBL" id="JAADYS010000146">
    <property type="protein sequence ID" value="KAF4471941.1"/>
    <property type="molecule type" value="Genomic_DNA"/>
</dbReference>
<keyword evidence="2" id="KW-1185">Reference proteome</keyword>